<evidence type="ECO:0000313" key="3">
    <source>
        <dbReference type="EMBL" id="MCM5681424.1"/>
    </source>
</evidence>
<feature type="domain" description="DUF2147" evidence="2">
    <location>
        <begin position="37"/>
        <end position="157"/>
    </location>
</feature>
<keyword evidence="1" id="KW-0732">Signal</keyword>
<dbReference type="EMBL" id="JAMKFE010000012">
    <property type="protein sequence ID" value="MCM5681424.1"/>
    <property type="molecule type" value="Genomic_DNA"/>
</dbReference>
<dbReference type="Pfam" id="PF09917">
    <property type="entry name" value="DUF2147"/>
    <property type="match status" value="1"/>
</dbReference>
<dbReference type="Gene3D" id="2.40.128.520">
    <property type="match status" value="1"/>
</dbReference>
<name>A0ABT0YSY5_9BURK</name>
<dbReference type="InterPro" id="IPR019223">
    <property type="entry name" value="DUF2147"/>
</dbReference>
<accession>A0ABT0YSY5</accession>
<feature type="signal peptide" evidence="1">
    <location>
        <begin position="1"/>
        <end position="28"/>
    </location>
</feature>
<gene>
    <name evidence="3" type="ORF">M8A51_18000</name>
</gene>
<comment type="caution">
    <text evidence="3">The sequence shown here is derived from an EMBL/GenBank/DDBJ whole genome shotgun (WGS) entry which is preliminary data.</text>
</comment>
<dbReference type="RefSeq" id="WP_251779908.1">
    <property type="nucleotide sequence ID" value="NZ_JAMKFE010000012.1"/>
</dbReference>
<dbReference type="PANTHER" id="PTHR36919">
    <property type="entry name" value="BLR1215 PROTEIN"/>
    <property type="match status" value="1"/>
</dbReference>
<evidence type="ECO:0000259" key="2">
    <source>
        <dbReference type="Pfam" id="PF09917"/>
    </source>
</evidence>
<sequence>MPAFFHRLLHPALTLTVLLAAATCAVSAQPGAPDPRGSWLTASGNFEVEVAPCGAALCGTVVKVIANHSMSRPGEDMKPADPRPALGMRLLTGFEPTETAVVQDGGPPVPVEWRGEIYNRENGKTYRCLMSLGTSGHLVLRGYVGLPLFGRTQLWQRVAPPPAAQ</sequence>
<dbReference type="Proteomes" id="UP001165541">
    <property type="component" value="Unassembled WGS sequence"/>
</dbReference>
<evidence type="ECO:0000313" key="4">
    <source>
        <dbReference type="Proteomes" id="UP001165541"/>
    </source>
</evidence>
<protein>
    <submittedName>
        <fullName evidence="3">DUF2147 domain-containing protein</fullName>
    </submittedName>
</protein>
<organism evidence="3 4">
    <name type="scientific">Caldimonas mangrovi</name>
    <dbReference type="NCBI Taxonomy" id="2944811"/>
    <lineage>
        <taxon>Bacteria</taxon>
        <taxon>Pseudomonadati</taxon>
        <taxon>Pseudomonadota</taxon>
        <taxon>Betaproteobacteria</taxon>
        <taxon>Burkholderiales</taxon>
        <taxon>Sphaerotilaceae</taxon>
        <taxon>Caldimonas</taxon>
    </lineage>
</organism>
<dbReference type="PANTHER" id="PTHR36919:SF2">
    <property type="entry name" value="BLL6627 PROTEIN"/>
    <property type="match status" value="1"/>
</dbReference>
<evidence type="ECO:0000256" key="1">
    <source>
        <dbReference type="SAM" id="SignalP"/>
    </source>
</evidence>
<keyword evidence="4" id="KW-1185">Reference proteome</keyword>
<proteinExistence type="predicted"/>
<reference evidence="3" key="1">
    <citation type="submission" date="2022-05" db="EMBL/GenBank/DDBJ databases">
        <title>Schlegelella sp. nov., isolated from mangrove soil.</title>
        <authorList>
            <person name="Liu Y."/>
            <person name="Ge X."/>
            <person name="Liu W."/>
        </authorList>
    </citation>
    <scope>NUCLEOTIDE SEQUENCE</scope>
    <source>
        <strain evidence="3">S2-27</strain>
    </source>
</reference>
<feature type="chain" id="PRO_5046900140" evidence="1">
    <location>
        <begin position="29"/>
        <end position="165"/>
    </location>
</feature>